<sequence length="160" mass="18278">MDKLLMLLLFSVVWIMVHTLQIDEEMAMRTLFEGKHAVNRAAHAAAQQLDPLALSRGEIRIAPRAAAEAGARYLQGNLKIDETGMPLRGSKLRERAELLLFKVVDGDESFPYHYRNEAFNYEVTLQRPGVIMIVRLRNPNVFRMLEPIEWDIKGAAEVVY</sequence>
<accession>A0A2W1L8X1</accession>
<organism evidence="1 2">
    <name type="scientific">Paenibacillus sambharensis</name>
    <dbReference type="NCBI Taxonomy" id="1803190"/>
    <lineage>
        <taxon>Bacteria</taxon>
        <taxon>Bacillati</taxon>
        <taxon>Bacillota</taxon>
        <taxon>Bacilli</taxon>
        <taxon>Bacillales</taxon>
        <taxon>Paenibacillaceae</taxon>
        <taxon>Paenibacillus</taxon>
    </lineage>
</organism>
<evidence type="ECO:0000313" key="1">
    <source>
        <dbReference type="EMBL" id="PZD95686.1"/>
    </source>
</evidence>
<gene>
    <name evidence="1" type="ORF">DNH61_14310</name>
</gene>
<dbReference type="EMBL" id="QKRB01000044">
    <property type="protein sequence ID" value="PZD95686.1"/>
    <property type="molecule type" value="Genomic_DNA"/>
</dbReference>
<dbReference type="AlphaFoldDB" id="A0A2W1L8X1"/>
<dbReference type="Proteomes" id="UP000249522">
    <property type="component" value="Unassembled WGS sequence"/>
</dbReference>
<proteinExistence type="predicted"/>
<name>A0A2W1L8X1_9BACL</name>
<keyword evidence="2" id="KW-1185">Reference proteome</keyword>
<evidence type="ECO:0000313" key="2">
    <source>
        <dbReference type="Proteomes" id="UP000249522"/>
    </source>
</evidence>
<dbReference type="RefSeq" id="WP_111147316.1">
    <property type="nucleotide sequence ID" value="NZ_QKRB01000044.1"/>
</dbReference>
<dbReference type="OrthoDB" id="1739152at2"/>
<comment type="caution">
    <text evidence="1">The sequence shown here is derived from an EMBL/GenBank/DDBJ whole genome shotgun (WGS) entry which is preliminary data.</text>
</comment>
<protein>
    <submittedName>
        <fullName evidence="1">Uncharacterized protein</fullName>
    </submittedName>
</protein>
<reference evidence="1 2" key="1">
    <citation type="submission" date="2018-06" db="EMBL/GenBank/DDBJ databases">
        <title>Paenibacillus imtechensis sp. nov.</title>
        <authorList>
            <person name="Pinnaka A.K."/>
            <person name="Singh H."/>
            <person name="Kaur M."/>
        </authorList>
    </citation>
    <scope>NUCLEOTIDE SEQUENCE [LARGE SCALE GENOMIC DNA]</scope>
    <source>
        <strain evidence="1 2">SMB1</strain>
    </source>
</reference>